<dbReference type="RefSeq" id="WP_119311607.1">
    <property type="nucleotide sequence ID" value="NZ_CP034413.3"/>
</dbReference>
<gene>
    <name evidence="2" type="ORF">EIO64_06505</name>
</gene>
<name>A0A4D7AYT1_9FIRM</name>
<dbReference type="EMBL" id="CP034413">
    <property type="protein sequence ID" value="QCI58922.1"/>
    <property type="molecule type" value="Genomic_DNA"/>
</dbReference>
<reference evidence="3" key="1">
    <citation type="submission" date="2018-12" db="EMBL/GenBank/DDBJ databases">
        <title>Dusodibacter welbiota gen. nov., sp. nov., isolated from human faeces and emended description of the Oscillibacter genus.</title>
        <authorList>
            <person name="Le Roy T."/>
            <person name="Van der Smissen P."/>
            <person name="Delzenne N."/>
            <person name="Muccioli G."/>
            <person name="Collet J.F."/>
            <person name="Cani P.D."/>
        </authorList>
    </citation>
    <scope>NUCLEOTIDE SEQUENCE [LARGE SCALE GENOMIC DNA]</scope>
    <source>
        <strain evidence="3">J115</strain>
    </source>
</reference>
<proteinExistence type="predicted"/>
<protein>
    <recommendedName>
        <fullName evidence="4">Transmembrane protein</fullName>
    </recommendedName>
</protein>
<keyword evidence="1" id="KW-1133">Transmembrane helix</keyword>
<evidence type="ECO:0000256" key="1">
    <source>
        <dbReference type="SAM" id="Phobius"/>
    </source>
</evidence>
<dbReference type="Proteomes" id="UP000298642">
    <property type="component" value="Chromosome"/>
</dbReference>
<evidence type="ECO:0008006" key="4">
    <source>
        <dbReference type="Google" id="ProtNLM"/>
    </source>
</evidence>
<dbReference type="KEGG" id="obj:EIO64_06505"/>
<sequence>MRQPQTIWSLCAFIFGLMGIIFVFLGMLFYITDIPVNGGCNWSFIPIGAILLLGSIVCLARCGLQEQRRKHLKTNGISVVGKIQSVRHLVWINWNTKTFVNWPGQCSPWVVQCSYCYGGRTYTVKSLLSWIKPATDFQQPVIYLDPRNPVHAYVDMDTIKWELSSF</sequence>
<dbReference type="AlphaFoldDB" id="A0A4D7AYT1"/>
<keyword evidence="1" id="KW-0812">Transmembrane</keyword>
<organism evidence="2 3">
    <name type="scientific">Dysosmobacter welbionis</name>
    <dbReference type="NCBI Taxonomy" id="2093857"/>
    <lineage>
        <taxon>Bacteria</taxon>
        <taxon>Bacillati</taxon>
        <taxon>Bacillota</taxon>
        <taxon>Clostridia</taxon>
        <taxon>Eubacteriales</taxon>
        <taxon>Oscillospiraceae</taxon>
        <taxon>Dysosmobacter</taxon>
    </lineage>
</organism>
<keyword evidence="3" id="KW-1185">Reference proteome</keyword>
<feature type="transmembrane region" description="Helical" evidence="1">
    <location>
        <begin position="7"/>
        <end position="31"/>
    </location>
</feature>
<accession>A0A4D7AYT1</accession>
<evidence type="ECO:0000313" key="2">
    <source>
        <dbReference type="EMBL" id="QCI58922.1"/>
    </source>
</evidence>
<evidence type="ECO:0000313" key="3">
    <source>
        <dbReference type="Proteomes" id="UP000298642"/>
    </source>
</evidence>
<feature type="transmembrane region" description="Helical" evidence="1">
    <location>
        <begin position="43"/>
        <end position="64"/>
    </location>
</feature>
<keyword evidence="1" id="KW-0472">Membrane</keyword>